<sequence>MGRREKPIDPGAGPVQSFAFALRKLRGEAGTPTYRAMAEGAGYSAAALARAAAGETLPSLALTRSYVRACGGDPGEWERRWRAARDEEAARPRPVDEGPTGSPDAPYRGLARFEPDDHPLFFGRTRLTDSLTALTRAHRCVMLLGPSGSGKSSLLRAGLIPRLRDAEGPAPRPAAIRILTPGPRPAHDHRELFTPAEGPGETWLLVDQFEETFTLCHDAARRREFIDRLLSAEEPGSGLRVVLGMRADFYARCLEHEGLAALLGRASLPVGPMTSDELREVVVKPAAAQGLIVERALTARLVEETRNAPGGLPLLSHTLLETWRRRQGRTLTLRGYEAAGGVHGAVARTAEDLYAGLAPAEAETARHILLRLITPGDGAPDTRRPIDRTELATTRRANPGPDDVLQRLTRARLVTLDGDTVDLAHEALITSWPRLRCWIEDNRERLRRHRRLTAASHNWHERGRDSGALLRGTELGEAEDAFGTPGERDELTAREREFLDCSTRSRRLRTRRGRQLTATLAVLLVLALAATVVAVQRTATADAQRDLAFSREQAARADQLRADRPEAAMVRALRGYRRAPTTEARSSLLSAHARFYAEQFTGHSDSVQSAVFSPDGRTLATASFDHSVKLWDTRSHHLLATLNGHADAVNAVAFSPDGRTLATASNDRGVKLWDARSHRLLATMTGHTNMVEAVVFSPDGRTLASAGGDRTVRLWDVRTHRARAVLTGHGDAVFRLAFSPEGRSLASADTARTTRLWDVASRRTRAVLAGRTGAVTTVAFSPDGRTLATGDRNHHVKLWDVRSRRPRATLTGPTDTVQAVAFSPDGDTLAAASVDGSVRLWDPRSGKALAELTVKRPLYSVVFSPDSKTLVTAGQDPAVRLWDVASHRRTGALPERSGPLTWRVPFAHPRALLTVDQQARTVRWSTAAPRGAPAPIRFPGTVVDSLVSGDGRVLATADRDRTVRVWNLATGKRIITFRKSVWTLRQLSITPDGRTLAAGGKDGTIRVLDTATRRTTAVLRSDRPVTALSLRADGRSVAFAGGGGDGTVRLWDVRSARADKPLPGRPDYTLALSFSPGGRTVAVGGNDGTIRVWDVAGRRVASTLTGHTGPVVGVEFSPDGATLATTSVDRSLRLWRAGRAYATLTGPAVADAATVRFSPDGRALAVIGSRGAARAWSIDADYVAARVCRLGAAHHWARLLPDQPVDDACPS</sequence>
<dbReference type="PROSITE" id="PS50294">
    <property type="entry name" value="WD_REPEATS_REGION"/>
    <property type="match status" value="9"/>
</dbReference>
<dbReference type="SUPFAM" id="SSF50978">
    <property type="entry name" value="WD40 repeat-like"/>
    <property type="match status" value="2"/>
</dbReference>
<feature type="repeat" description="WD" evidence="3">
    <location>
        <begin position="858"/>
        <end position="892"/>
    </location>
</feature>
<dbReference type="InterPro" id="IPR036322">
    <property type="entry name" value="WD40_repeat_dom_sf"/>
</dbReference>
<dbReference type="SMART" id="SM00320">
    <property type="entry name" value="WD40"/>
    <property type="match status" value="13"/>
</dbReference>
<feature type="repeat" description="WD" evidence="3">
    <location>
        <begin position="810"/>
        <end position="851"/>
    </location>
</feature>
<feature type="repeat" description="WD" evidence="3">
    <location>
        <begin position="600"/>
        <end position="641"/>
    </location>
</feature>
<keyword evidence="1 3" id="KW-0853">WD repeat</keyword>
<dbReference type="InterPro" id="IPR001680">
    <property type="entry name" value="WD40_rpt"/>
</dbReference>
<feature type="repeat" description="WD" evidence="3">
    <location>
        <begin position="768"/>
        <end position="809"/>
    </location>
</feature>
<evidence type="ECO:0000256" key="4">
    <source>
        <dbReference type="SAM" id="MobiDB-lite"/>
    </source>
</evidence>
<dbReference type="PROSITE" id="PS00678">
    <property type="entry name" value="WD_REPEATS_1"/>
    <property type="match status" value="6"/>
</dbReference>
<feature type="repeat" description="WD" evidence="3">
    <location>
        <begin position="950"/>
        <end position="976"/>
    </location>
</feature>
<evidence type="ECO:0000256" key="2">
    <source>
        <dbReference type="ARBA" id="ARBA00022737"/>
    </source>
</evidence>
<dbReference type="AlphaFoldDB" id="A0A291QHL5"/>
<feature type="repeat" description="WD" evidence="3">
    <location>
        <begin position="1104"/>
        <end position="1135"/>
    </location>
</feature>
<keyword evidence="2" id="KW-0677">Repeat</keyword>
<feature type="compositionally biased region" description="Basic and acidic residues" evidence="4">
    <location>
        <begin position="85"/>
        <end position="96"/>
    </location>
</feature>
<dbReference type="InterPro" id="IPR027417">
    <property type="entry name" value="P-loop_NTPase"/>
</dbReference>
<feature type="repeat" description="WD" evidence="3">
    <location>
        <begin position="684"/>
        <end position="725"/>
    </location>
</feature>
<dbReference type="InterPro" id="IPR015943">
    <property type="entry name" value="WD40/YVTN_repeat-like_dom_sf"/>
</dbReference>
<accession>A0A291QHL5</accession>
<feature type="repeat" description="WD" evidence="3">
    <location>
        <begin position="726"/>
        <end position="767"/>
    </location>
</feature>
<evidence type="ECO:0000313" key="6">
    <source>
        <dbReference type="EMBL" id="ATL31300.1"/>
    </source>
</evidence>
<feature type="repeat" description="WD" evidence="3">
    <location>
        <begin position="1039"/>
        <end position="1061"/>
    </location>
</feature>
<dbReference type="PROSITE" id="PS50082">
    <property type="entry name" value="WD_REPEATS_2"/>
    <property type="match status" value="12"/>
</dbReference>
<protein>
    <submittedName>
        <fullName evidence="6">High-affnity carbon uptake protein Hat/HatR</fullName>
    </submittedName>
</protein>
<dbReference type="Pfam" id="PF20703">
    <property type="entry name" value="nSTAND1"/>
    <property type="match status" value="1"/>
</dbReference>
<proteinExistence type="predicted"/>
<dbReference type="Proteomes" id="UP000221011">
    <property type="component" value="Chromosome"/>
</dbReference>
<dbReference type="InterPro" id="IPR019775">
    <property type="entry name" value="WD40_repeat_CS"/>
</dbReference>
<dbReference type="InterPro" id="IPR001387">
    <property type="entry name" value="Cro/C1-type_HTH"/>
</dbReference>
<organism evidence="6 7">
    <name type="scientific">Streptomyces formicae</name>
    <dbReference type="NCBI Taxonomy" id="1616117"/>
    <lineage>
        <taxon>Bacteria</taxon>
        <taxon>Bacillati</taxon>
        <taxon>Actinomycetota</taxon>
        <taxon>Actinomycetes</taxon>
        <taxon>Kitasatosporales</taxon>
        <taxon>Streptomycetaceae</taxon>
        <taxon>Streptomyces</taxon>
    </lineage>
</organism>
<dbReference type="SMART" id="SM00564">
    <property type="entry name" value="PQQ"/>
    <property type="match status" value="3"/>
</dbReference>
<feature type="repeat" description="WD" evidence="3">
    <location>
        <begin position="1062"/>
        <end position="1103"/>
    </location>
</feature>
<evidence type="ECO:0000256" key="1">
    <source>
        <dbReference type="ARBA" id="ARBA00022574"/>
    </source>
</evidence>
<name>A0A291QHL5_9ACTN</name>
<dbReference type="CDD" id="cd00200">
    <property type="entry name" value="WD40"/>
    <property type="match status" value="2"/>
</dbReference>
<feature type="domain" description="HTH cro/C1-type" evidence="5">
    <location>
        <begin position="21"/>
        <end position="77"/>
    </location>
</feature>
<dbReference type="Pfam" id="PF00400">
    <property type="entry name" value="WD40"/>
    <property type="match status" value="12"/>
</dbReference>
<reference evidence="6 7" key="1">
    <citation type="submission" date="2017-08" db="EMBL/GenBank/DDBJ databases">
        <title>Complete Genome Sequence of Streptomyces formicae KY5, the formicamycin producer.</title>
        <authorList>
            <person name="Holmes N.A."/>
            <person name="Devine R."/>
            <person name="Qin Z."/>
            <person name="Seipke R.F."/>
            <person name="Wilkinson B."/>
            <person name="Hutchings M.I."/>
        </authorList>
    </citation>
    <scope>NUCLEOTIDE SEQUENCE [LARGE SCALE GENOMIC DNA]</scope>
    <source>
        <strain evidence="6 7">KY5</strain>
    </source>
</reference>
<dbReference type="Gene3D" id="3.40.50.300">
    <property type="entry name" value="P-loop containing nucleotide triphosphate hydrolases"/>
    <property type="match status" value="1"/>
</dbReference>
<dbReference type="PANTHER" id="PTHR19879">
    <property type="entry name" value="TRANSCRIPTION INITIATION FACTOR TFIID"/>
    <property type="match status" value="1"/>
</dbReference>
<dbReference type="SUPFAM" id="SSF52540">
    <property type="entry name" value="P-loop containing nucleoside triphosphate hydrolases"/>
    <property type="match status" value="1"/>
</dbReference>
<dbReference type="PANTHER" id="PTHR19879:SF9">
    <property type="entry name" value="TRANSCRIPTION INITIATION FACTOR TFIID SUBUNIT 5"/>
    <property type="match status" value="1"/>
</dbReference>
<dbReference type="EMBL" id="CP022685">
    <property type="protein sequence ID" value="ATL31300.1"/>
    <property type="molecule type" value="Genomic_DNA"/>
</dbReference>
<dbReference type="Gene3D" id="2.130.10.10">
    <property type="entry name" value="YVTN repeat-like/Quinoprotein amine dehydrogenase"/>
    <property type="match status" value="5"/>
</dbReference>
<dbReference type="KEGG" id="sfk:KY5_6282"/>
<evidence type="ECO:0000256" key="3">
    <source>
        <dbReference type="PROSITE-ProRule" id="PRU00221"/>
    </source>
</evidence>
<feature type="repeat" description="WD" evidence="3">
    <location>
        <begin position="987"/>
        <end position="1018"/>
    </location>
</feature>
<dbReference type="PRINTS" id="PR00320">
    <property type="entry name" value="GPROTEINBRPT"/>
</dbReference>
<feature type="repeat" description="WD" evidence="3">
    <location>
        <begin position="642"/>
        <end position="683"/>
    </location>
</feature>
<feature type="region of interest" description="Disordered" evidence="4">
    <location>
        <begin position="85"/>
        <end position="105"/>
    </location>
</feature>
<dbReference type="RefSeq" id="WP_234362957.1">
    <property type="nucleotide sequence ID" value="NZ_CP022685.1"/>
</dbReference>
<dbReference type="InterPro" id="IPR020472">
    <property type="entry name" value="WD40_PAC1"/>
</dbReference>
<evidence type="ECO:0000259" key="5">
    <source>
        <dbReference type="SMART" id="SM00530"/>
    </source>
</evidence>
<gene>
    <name evidence="6" type="ORF">KY5_6282</name>
</gene>
<evidence type="ECO:0000313" key="7">
    <source>
        <dbReference type="Proteomes" id="UP000221011"/>
    </source>
</evidence>
<dbReference type="InterPro" id="IPR049052">
    <property type="entry name" value="nSTAND1"/>
</dbReference>
<keyword evidence="7" id="KW-1185">Reference proteome</keyword>
<dbReference type="SMART" id="SM00530">
    <property type="entry name" value="HTH_XRE"/>
    <property type="match status" value="1"/>
</dbReference>
<dbReference type="InterPro" id="IPR018391">
    <property type="entry name" value="PQQ_b-propeller_rpt"/>
</dbReference>